<name>A0ABM7UCI0_9ACTO</name>
<evidence type="ECO:0000313" key="3">
    <source>
        <dbReference type="EMBL" id="BDA64926.1"/>
    </source>
</evidence>
<dbReference type="InterPro" id="IPR041682">
    <property type="entry name" value="AAA_14"/>
</dbReference>
<dbReference type="PANTHER" id="PTHR43566:SF2">
    <property type="entry name" value="DUF4143 DOMAIN-CONTAINING PROTEIN"/>
    <property type="match status" value="1"/>
</dbReference>
<dbReference type="Pfam" id="PF13173">
    <property type="entry name" value="AAA_14"/>
    <property type="match status" value="1"/>
</dbReference>
<dbReference type="EMBL" id="AP025017">
    <property type="protein sequence ID" value="BDA64926.1"/>
    <property type="molecule type" value="Genomic_DNA"/>
</dbReference>
<keyword evidence="4" id="KW-1185">Reference proteome</keyword>
<dbReference type="Proteomes" id="UP000824496">
    <property type="component" value="Chromosome"/>
</dbReference>
<evidence type="ECO:0000259" key="2">
    <source>
        <dbReference type="Pfam" id="PF13635"/>
    </source>
</evidence>
<dbReference type="RefSeq" id="WP_223907459.1">
    <property type="nucleotide sequence ID" value="NZ_AP025017.1"/>
</dbReference>
<proteinExistence type="predicted"/>
<accession>A0ABM7UCI0</accession>
<organism evidence="3 4">
    <name type="scientific">Actinomyces capricornis</name>
    <dbReference type="NCBI Taxonomy" id="2755559"/>
    <lineage>
        <taxon>Bacteria</taxon>
        <taxon>Bacillati</taxon>
        <taxon>Actinomycetota</taxon>
        <taxon>Actinomycetes</taxon>
        <taxon>Actinomycetales</taxon>
        <taxon>Actinomycetaceae</taxon>
        <taxon>Actinomyces</taxon>
    </lineage>
</organism>
<feature type="domain" description="DUF4143" evidence="2">
    <location>
        <begin position="209"/>
        <end position="364"/>
    </location>
</feature>
<dbReference type="Pfam" id="PF13635">
    <property type="entry name" value="DUF4143"/>
    <property type="match status" value="1"/>
</dbReference>
<dbReference type="PANTHER" id="PTHR43566">
    <property type="entry name" value="CONSERVED PROTEIN"/>
    <property type="match status" value="1"/>
</dbReference>
<sequence length="420" mass="45986">MAGQHYRPRVVDSLVDDVLGYSGGLLIEGVRACGKTMTGRRHASSEIAMDSGLPQVRAALELDPGLLLDGRVPRLIDEWQVAPVLWNAVRREIDSRQAVGQFILTGSSVPAEDAVRHSGAHRISRVRMRPMTLFERGLATGEVSLMALFNGEEPERTLDSGVDVRQCLEALVHGGWPGDLDATTAQAQRHLRDYIDDLVTIDIGRLDGEPRRDPVRMQALLRALARHVASEVSFSSIVKDMSGRAITAETVAAYINALKRLFVIEEQPAWAPHLRSRYAVRTSSKLHFVDPALAAAVTATSVERLMQDLETAGLWFESQVVQHVRIFAELHGGRIYHYRDKAGKEADVVVELDDGRWAAMEVKLGARQIPSAQGSLAAFVRDIDTARTGAPVFTAVVTANGPTMRMPDGALTFPLSALRP</sequence>
<reference evidence="3 4" key="1">
    <citation type="submission" date="2021-08" db="EMBL/GenBank/DDBJ databases">
        <title>Whole genome sequence of novel Actinomyces species strain MAS-1.</title>
        <authorList>
            <person name="Saito M."/>
            <person name="Kuwahara N."/>
            <person name="Takizawa T."/>
            <person name="Gotouda H."/>
            <person name="Ochiai T."/>
        </authorList>
    </citation>
    <scope>NUCLEOTIDE SEQUENCE [LARGE SCALE GENOMIC DNA]</scope>
    <source>
        <strain evidence="3 4">MAS-1</strain>
    </source>
</reference>
<protein>
    <submittedName>
        <fullName evidence="3">ATPase AAA</fullName>
    </submittedName>
</protein>
<gene>
    <name evidence="3" type="ORF">MANAM107_17600</name>
</gene>
<evidence type="ECO:0000259" key="1">
    <source>
        <dbReference type="Pfam" id="PF13173"/>
    </source>
</evidence>
<dbReference type="InterPro" id="IPR025420">
    <property type="entry name" value="DUF4143"/>
</dbReference>
<evidence type="ECO:0000313" key="4">
    <source>
        <dbReference type="Proteomes" id="UP000824496"/>
    </source>
</evidence>
<feature type="domain" description="AAA" evidence="1">
    <location>
        <begin position="25"/>
        <end position="135"/>
    </location>
</feature>